<dbReference type="EMBL" id="BGZK01000432">
    <property type="protein sequence ID" value="GBP43258.1"/>
    <property type="molecule type" value="Genomic_DNA"/>
</dbReference>
<proteinExistence type="predicted"/>
<name>A0A4C1VVR3_EUMVA</name>
<sequence>MHHDTSKTLLHRDLELSTISKFMNDASERFLNVASSHSNPLLVSAVSYEPPPPHHLTSASPAPAQHAVRFESDSDRRSFPPHDNYSIPFSSIIPCNPADPNNAAGPDKRPPTRAPLARLCP</sequence>
<evidence type="ECO:0000256" key="1">
    <source>
        <dbReference type="SAM" id="MobiDB-lite"/>
    </source>
</evidence>
<feature type="region of interest" description="Disordered" evidence="1">
    <location>
        <begin position="45"/>
        <end position="121"/>
    </location>
</feature>
<comment type="caution">
    <text evidence="2">The sequence shown here is derived from an EMBL/GenBank/DDBJ whole genome shotgun (WGS) entry which is preliminary data.</text>
</comment>
<dbReference type="OrthoDB" id="10050074at2759"/>
<gene>
    <name evidence="2" type="ORF">EVAR_39316_1</name>
</gene>
<reference evidence="2 3" key="1">
    <citation type="journal article" date="2019" name="Commun. Biol.">
        <title>The bagworm genome reveals a unique fibroin gene that provides high tensile strength.</title>
        <authorList>
            <person name="Kono N."/>
            <person name="Nakamura H."/>
            <person name="Ohtoshi R."/>
            <person name="Tomita M."/>
            <person name="Numata K."/>
            <person name="Arakawa K."/>
        </authorList>
    </citation>
    <scope>NUCLEOTIDE SEQUENCE [LARGE SCALE GENOMIC DNA]</scope>
</reference>
<dbReference type="Proteomes" id="UP000299102">
    <property type="component" value="Unassembled WGS sequence"/>
</dbReference>
<keyword evidence="3" id="KW-1185">Reference proteome</keyword>
<dbReference type="AlphaFoldDB" id="A0A4C1VVR3"/>
<evidence type="ECO:0000313" key="2">
    <source>
        <dbReference type="EMBL" id="GBP43258.1"/>
    </source>
</evidence>
<feature type="compositionally biased region" description="Basic and acidic residues" evidence="1">
    <location>
        <begin position="68"/>
        <end position="80"/>
    </location>
</feature>
<accession>A0A4C1VVR3</accession>
<protein>
    <submittedName>
        <fullName evidence="2">Uncharacterized protein</fullName>
    </submittedName>
</protein>
<evidence type="ECO:0000313" key="3">
    <source>
        <dbReference type="Proteomes" id="UP000299102"/>
    </source>
</evidence>
<organism evidence="2 3">
    <name type="scientific">Eumeta variegata</name>
    <name type="common">Bagworm moth</name>
    <name type="synonym">Eumeta japonica</name>
    <dbReference type="NCBI Taxonomy" id="151549"/>
    <lineage>
        <taxon>Eukaryota</taxon>
        <taxon>Metazoa</taxon>
        <taxon>Ecdysozoa</taxon>
        <taxon>Arthropoda</taxon>
        <taxon>Hexapoda</taxon>
        <taxon>Insecta</taxon>
        <taxon>Pterygota</taxon>
        <taxon>Neoptera</taxon>
        <taxon>Endopterygota</taxon>
        <taxon>Lepidoptera</taxon>
        <taxon>Glossata</taxon>
        <taxon>Ditrysia</taxon>
        <taxon>Tineoidea</taxon>
        <taxon>Psychidae</taxon>
        <taxon>Oiketicinae</taxon>
        <taxon>Eumeta</taxon>
    </lineage>
</organism>